<keyword evidence="2" id="KW-1185">Reference proteome</keyword>
<proteinExistence type="predicted"/>
<evidence type="ECO:0000313" key="1">
    <source>
        <dbReference type="EMBL" id="KAL2503436.1"/>
    </source>
</evidence>
<comment type="caution">
    <text evidence="1">The sequence shown here is derived from an EMBL/GenBank/DDBJ whole genome shotgun (WGS) entry which is preliminary data.</text>
</comment>
<gene>
    <name evidence="1" type="ORF">Adt_19057</name>
</gene>
<protein>
    <submittedName>
        <fullName evidence="1">Ribonuclease H</fullName>
    </submittedName>
</protein>
<sequence length="250" mass="28767">MRASSSKLNKRKYCRYHQSAGYDTDDCQDLKGKIESLIRRGHLKEFLVRPTRGVELSPPHRNRVELLLPPPPQHGRGEIYMIVGGSQHLEVSRRQCRKLTKEANTSYQVLSNAIAKSGEEKFSFSKEDAFHVLQPYSDALVITMPFFGINIHRTLVDDGSSVNVLYLRTFKQVEIDARHVRPFVKHFQSDQLERKAKPVEELELIEVNPNHPERVPHIGKELNEPVKSQLMNFLKGNVDAFAGDQKTWRK</sequence>
<name>A0ABD1SRU9_9LAMI</name>
<dbReference type="PANTHER" id="PTHR33240">
    <property type="entry name" value="OS08G0508500 PROTEIN"/>
    <property type="match status" value="1"/>
</dbReference>
<dbReference type="PANTHER" id="PTHR33240:SF15">
    <property type="entry name" value="GAG-PRO-LIKE PROTEIN"/>
    <property type="match status" value="1"/>
</dbReference>
<dbReference type="Proteomes" id="UP001604336">
    <property type="component" value="Unassembled WGS sequence"/>
</dbReference>
<dbReference type="AlphaFoldDB" id="A0ABD1SRU9"/>
<organism evidence="1 2">
    <name type="scientific">Abeliophyllum distichum</name>
    <dbReference type="NCBI Taxonomy" id="126358"/>
    <lineage>
        <taxon>Eukaryota</taxon>
        <taxon>Viridiplantae</taxon>
        <taxon>Streptophyta</taxon>
        <taxon>Embryophyta</taxon>
        <taxon>Tracheophyta</taxon>
        <taxon>Spermatophyta</taxon>
        <taxon>Magnoliopsida</taxon>
        <taxon>eudicotyledons</taxon>
        <taxon>Gunneridae</taxon>
        <taxon>Pentapetalae</taxon>
        <taxon>asterids</taxon>
        <taxon>lamiids</taxon>
        <taxon>Lamiales</taxon>
        <taxon>Oleaceae</taxon>
        <taxon>Forsythieae</taxon>
        <taxon>Abeliophyllum</taxon>
    </lineage>
</organism>
<reference evidence="2" key="1">
    <citation type="submission" date="2024-07" db="EMBL/GenBank/DDBJ databases">
        <title>Two chromosome-level genome assemblies of Korean endemic species Abeliophyllum distichum and Forsythia ovata (Oleaceae).</title>
        <authorList>
            <person name="Jang H."/>
        </authorList>
    </citation>
    <scope>NUCLEOTIDE SEQUENCE [LARGE SCALE GENOMIC DNA]</scope>
</reference>
<accession>A0ABD1SRU9</accession>
<dbReference type="EMBL" id="JBFOLK010000006">
    <property type="protein sequence ID" value="KAL2503436.1"/>
    <property type="molecule type" value="Genomic_DNA"/>
</dbReference>
<evidence type="ECO:0000313" key="2">
    <source>
        <dbReference type="Proteomes" id="UP001604336"/>
    </source>
</evidence>